<proteinExistence type="predicted"/>
<protein>
    <recommendedName>
        <fullName evidence="3">Transcriptional regulator</fullName>
    </recommendedName>
</protein>
<dbReference type="OrthoDB" id="9808360at2"/>
<dbReference type="RefSeq" id="WP_052427016.1">
    <property type="nucleotide sequence ID" value="NZ_CP026114.1"/>
</dbReference>
<dbReference type="InterPro" id="IPR036390">
    <property type="entry name" value="WH_DNA-bd_sf"/>
</dbReference>
<sequence length="80" mass="8746">MFDLRFPTSLQIVLSVALAERDGLRCTTQVLAAGLNINPSVIRSLLKPLREKLVIVETTGKVGGLSLGLPHDKSSLWDIY</sequence>
<dbReference type="AlphaFoldDB" id="A0A2I8F4S5"/>
<dbReference type="InterPro" id="IPR000944">
    <property type="entry name" value="Tscrpt_reg_Rrf2"/>
</dbReference>
<evidence type="ECO:0000313" key="2">
    <source>
        <dbReference type="Proteomes" id="UP000243502"/>
    </source>
</evidence>
<dbReference type="PROSITE" id="PS51197">
    <property type="entry name" value="HTH_RRF2_2"/>
    <property type="match status" value="1"/>
</dbReference>
<dbReference type="EMBL" id="CP026114">
    <property type="protein sequence ID" value="AUT66729.1"/>
    <property type="molecule type" value="Genomic_DNA"/>
</dbReference>
<accession>A0A2I8F4S5</accession>
<gene>
    <name evidence="1" type="ORF">C2L65_44930</name>
</gene>
<reference evidence="1 2" key="1">
    <citation type="submission" date="2018-01" db="EMBL/GenBank/DDBJ databases">
        <title>Species boundaries and ecological features among Paraburkholderia terrae DSMZ17804T, P. hospita DSMZ17164T and P. caribensis DSMZ13236T.</title>
        <authorList>
            <person name="Pratama A.A."/>
        </authorList>
    </citation>
    <scope>NUCLEOTIDE SEQUENCE [LARGE SCALE GENOMIC DNA]</scope>
    <source>
        <strain evidence="1 2">DSM 17804</strain>
    </source>
</reference>
<dbReference type="Pfam" id="PF02082">
    <property type="entry name" value="Rrf2"/>
    <property type="match status" value="1"/>
</dbReference>
<organism evidence="1 2">
    <name type="scientific">Paraburkholderia terrae</name>
    <dbReference type="NCBI Taxonomy" id="311230"/>
    <lineage>
        <taxon>Bacteria</taxon>
        <taxon>Pseudomonadati</taxon>
        <taxon>Pseudomonadota</taxon>
        <taxon>Betaproteobacteria</taxon>
        <taxon>Burkholderiales</taxon>
        <taxon>Burkholderiaceae</taxon>
        <taxon>Paraburkholderia</taxon>
    </lineage>
</organism>
<dbReference type="Gene3D" id="1.10.10.10">
    <property type="entry name" value="Winged helix-like DNA-binding domain superfamily/Winged helix DNA-binding domain"/>
    <property type="match status" value="1"/>
</dbReference>
<dbReference type="KEGG" id="pter:C2L65_44930"/>
<evidence type="ECO:0000313" key="1">
    <source>
        <dbReference type="EMBL" id="AUT66729.1"/>
    </source>
</evidence>
<dbReference type="SUPFAM" id="SSF46785">
    <property type="entry name" value="Winged helix' DNA-binding domain"/>
    <property type="match status" value="1"/>
</dbReference>
<dbReference type="InterPro" id="IPR036388">
    <property type="entry name" value="WH-like_DNA-bd_sf"/>
</dbReference>
<evidence type="ECO:0008006" key="3">
    <source>
        <dbReference type="Google" id="ProtNLM"/>
    </source>
</evidence>
<dbReference type="Proteomes" id="UP000243502">
    <property type="component" value="Chromosome 4"/>
</dbReference>
<name>A0A2I8F4S5_9BURK</name>